<dbReference type="AlphaFoldDB" id="A0A0N4XKY9"/>
<name>A0A0N4XKY9_NIPBR</name>
<reference evidence="1 2" key="2">
    <citation type="submission" date="2018-11" db="EMBL/GenBank/DDBJ databases">
        <authorList>
            <consortium name="Pathogen Informatics"/>
        </authorList>
    </citation>
    <scope>NUCLEOTIDE SEQUENCE [LARGE SCALE GENOMIC DNA]</scope>
</reference>
<dbReference type="PANTHER" id="PTHR21523:SF46">
    <property type="entry name" value="MLT-TEN (MLT-10) RELATED"/>
    <property type="match status" value="1"/>
</dbReference>
<evidence type="ECO:0000313" key="3">
    <source>
        <dbReference type="WBParaSite" id="NBR_0000319101-mRNA-1"/>
    </source>
</evidence>
<dbReference type="EMBL" id="UYSL01004515">
    <property type="protein sequence ID" value="VDL66780.1"/>
    <property type="molecule type" value="Genomic_DNA"/>
</dbReference>
<dbReference type="InterPro" id="IPR006954">
    <property type="entry name" value="Mlt-10-like"/>
</dbReference>
<evidence type="ECO:0000313" key="2">
    <source>
        <dbReference type="Proteomes" id="UP000271162"/>
    </source>
</evidence>
<keyword evidence="2" id="KW-1185">Reference proteome</keyword>
<organism evidence="3">
    <name type="scientific">Nippostrongylus brasiliensis</name>
    <name type="common">Rat hookworm</name>
    <dbReference type="NCBI Taxonomy" id="27835"/>
    <lineage>
        <taxon>Eukaryota</taxon>
        <taxon>Metazoa</taxon>
        <taxon>Ecdysozoa</taxon>
        <taxon>Nematoda</taxon>
        <taxon>Chromadorea</taxon>
        <taxon>Rhabditida</taxon>
        <taxon>Rhabditina</taxon>
        <taxon>Rhabditomorpha</taxon>
        <taxon>Strongyloidea</taxon>
        <taxon>Heligmosomidae</taxon>
        <taxon>Nippostrongylus</taxon>
    </lineage>
</organism>
<accession>A0A0N4XKY9</accession>
<dbReference type="Proteomes" id="UP000271162">
    <property type="component" value="Unassembled WGS sequence"/>
</dbReference>
<dbReference type="STRING" id="27835.A0A0N4XKY9"/>
<dbReference type="PANTHER" id="PTHR21523">
    <property type="match status" value="1"/>
</dbReference>
<gene>
    <name evidence="1" type="ORF">NBR_LOCUS3191</name>
</gene>
<dbReference type="Pfam" id="PF04870">
    <property type="entry name" value="Moulting_cycle"/>
    <property type="match status" value="1"/>
</dbReference>
<sequence>MYIPPYLKDIVGVVKSFSGAGNVRVLSPRLLPLVPDRLSTSQRFLSPTLLPFYRDDSEQQILPIPKLLEASGLNEKDRERVLEMVMEVSGARSTVDNAMKVNLGKL</sequence>
<dbReference type="WBParaSite" id="NBR_0000319101-mRNA-1">
    <property type="protein sequence ID" value="NBR_0000319101-mRNA-1"/>
    <property type="gene ID" value="NBR_0000319101"/>
</dbReference>
<protein>
    <submittedName>
        <fullName evidence="1 3">Uncharacterized protein</fullName>
    </submittedName>
</protein>
<evidence type="ECO:0000313" key="1">
    <source>
        <dbReference type="EMBL" id="VDL66780.1"/>
    </source>
</evidence>
<reference evidence="3" key="1">
    <citation type="submission" date="2017-02" db="UniProtKB">
        <authorList>
            <consortium name="WormBaseParasite"/>
        </authorList>
    </citation>
    <scope>IDENTIFICATION</scope>
</reference>
<proteinExistence type="predicted"/>